<comment type="caution">
    <text evidence="3">The sequence shown here is derived from an EMBL/GenBank/DDBJ whole genome shotgun (WGS) entry which is preliminary data.</text>
</comment>
<keyword evidence="4" id="KW-1185">Reference proteome</keyword>
<evidence type="ECO:0000313" key="3">
    <source>
        <dbReference type="EMBL" id="MDO6416656.1"/>
    </source>
</evidence>
<evidence type="ECO:0000256" key="1">
    <source>
        <dbReference type="SAM" id="MobiDB-lite"/>
    </source>
</evidence>
<feature type="signal peptide" evidence="2">
    <location>
        <begin position="1"/>
        <end position="19"/>
    </location>
</feature>
<dbReference type="Proteomes" id="UP001169764">
    <property type="component" value="Unassembled WGS sequence"/>
</dbReference>
<accession>A0ABT8YE65</accession>
<organism evidence="3 4">
    <name type="scientific">Sphingomonas natans</name>
    <dbReference type="NCBI Taxonomy" id="3063330"/>
    <lineage>
        <taxon>Bacteria</taxon>
        <taxon>Pseudomonadati</taxon>
        <taxon>Pseudomonadota</taxon>
        <taxon>Alphaproteobacteria</taxon>
        <taxon>Sphingomonadales</taxon>
        <taxon>Sphingomonadaceae</taxon>
        <taxon>Sphingomonas</taxon>
    </lineage>
</organism>
<gene>
    <name evidence="3" type="ORF">Q4F19_19890</name>
</gene>
<reference evidence="3" key="1">
    <citation type="submission" date="2023-07" db="EMBL/GenBank/DDBJ databases">
        <authorList>
            <person name="Kim M."/>
        </authorList>
    </citation>
    <scope>NUCLEOTIDE SEQUENCE</scope>
    <source>
        <strain evidence="3">BIUV-7</strain>
    </source>
</reference>
<proteinExistence type="predicted"/>
<name>A0ABT8YE65_9SPHN</name>
<feature type="region of interest" description="Disordered" evidence="1">
    <location>
        <begin position="383"/>
        <end position="418"/>
    </location>
</feature>
<keyword evidence="2" id="KW-0732">Signal</keyword>
<sequence length="418" mass="43696">MLVKIGGKTIGFGSAIAFAAAAAPPATPQKVTGPVAVYWMSAATSSGFGFGGMNANGGKKPSMGDIMSMMRGGSGRAIHQLELQLGSSLKATAPEANHLPGVGTPLPLLTPVQAPASTPEESTETQPEIKDPPKARILIYWGCGEHAGPGQPYVLDFSKIMAGQALPRIPYVAIRHQNPPSPGRYATYGEWPNSKSRDRQMPASLLGDHQVKGNYSPDIKFTLPPGQDYMPPLLLDAAGKSPAGGTILKWQAIPSATGYFATLFGASGESGGDGTTTIVMWSSSAVETFAGGGLLDYLAPGEVRRLIGQKLIIPPSTTQCTVPVEVATAAKSGIVSMIAYGDEANFADPPRPADPKMPWNISWTTKVRFKSTTGLILGMPGGAISAEADEARPQQQEQPPKKKKGGLFDTLKGAVSPF</sequence>
<evidence type="ECO:0000313" key="4">
    <source>
        <dbReference type="Proteomes" id="UP001169764"/>
    </source>
</evidence>
<dbReference type="EMBL" id="JAUOTP010000011">
    <property type="protein sequence ID" value="MDO6416656.1"/>
    <property type="molecule type" value="Genomic_DNA"/>
</dbReference>
<evidence type="ECO:0000256" key="2">
    <source>
        <dbReference type="SAM" id="SignalP"/>
    </source>
</evidence>
<feature type="chain" id="PRO_5046627646" evidence="2">
    <location>
        <begin position="20"/>
        <end position="418"/>
    </location>
</feature>
<protein>
    <submittedName>
        <fullName evidence="3">Uncharacterized protein</fullName>
    </submittedName>
</protein>